<keyword evidence="18" id="KW-0217">Developmental protein</keyword>
<evidence type="ECO:0000256" key="7">
    <source>
        <dbReference type="ARBA" id="ARBA00022843"/>
    </source>
</evidence>
<comment type="function">
    <text evidence="14">Key pioneer transcription factor of B-cell specification and commitment. Recognizes variations of the palindromic sequence 5'-ATTCCCNNGGGAATT-3'. Operates in a transcription factor network to activate B-cell-specific genes and repress genes associated with alternative cell fates. For instance, positively regulates many B-cell specific genes including BCR or CD40 while repressing genes that direct cells into alternative lineages, including GATA3 and TCF7 for the T-cell lineage. In addition to its role during lymphopoiesis, controls the thermogenic gene program in adipocytes during development and in response to environmental cold.</text>
</comment>
<evidence type="ECO:0000256" key="19">
    <source>
        <dbReference type="SAM" id="MobiDB-lite"/>
    </source>
</evidence>
<dbReference type="InterPro" id="IPR038006">
    <property type="entry name" value="COE_IPT"/>
</dbReference>
<keyword evidence="5 18" id="KW-0863">Zinc-finger</keyword>
<dbReference type="Pfam" id="PF16423">
    <property type="entry name" value="COE1_HLH"/>
    <property type="match status" value="1"/>
</dbReference>
<evidence type="ECO:0000256" key="10">
    <source>
        <dbReference type="ARBA" id="ARBA00023125"/>
    </source>
</evidence>
<keyword evidence="10 18" id="KW-0238">DNA-binding</keyword>
<evidence type="ECO:0000256" key="14">
    <source>
        <dbReference type="ARBA" id="ARBA00054317"/>
    </source>
</evidence>
<dbReference type="InterPro" id="IPR002909">
    <property type="entry name" value="IPT_dom"/>
</dbReference>
<evidence type="ECO:0000256" key="17">
    <source>
        <dbReference type="ARBA" id="ARBA00076923"/>
    </source>
</evidence>
<keyword evidence="3" id="KW-1017">Isopeptide bond</keyword>
<dbReference type="FunFam" id="2.60.40.10:FF:001696">
    <property type="entry name" value="Transcription factor COE3"/>
    <property type="match status" value="1"/>
</dbReference>
<dbReference type="PANTHER" id="PTHR10747">
    <property type="entry name" value="TRANSCRIPTION FACTOR COE FAMILY MEMBER"/>
    <property type="match status" value="1"/>
</dbReference>
<dbReference type="InterPro" id="IPR013783">
    <property type="entry name" value="Ig-like_fold"/>
</dbReference>
<evidence type="ECO:0000256" key="16">
    <source>
        <dbReference type="ARBA" id="ARBA00067873"/>
    </source>
</evidence>
<evidence type="ECO:0000256" key="4">
    <source>
        <dbReference type="ARBA" id="ARBA00022723"/>
    </source>
</evidence>
<name>A0A8C4J4D2_DRONO</name>
<evidence type="ECO:0000256" key="1">
    <source>
        <dbReference type="ARBA" id="ARBA00004123"/>
    </source>
</evidence>
<dbReference type="InterPro" id="IPR003523">
    <property type="entry name" value="Transcription_factor_COE"/>
</dbReference>
<keyword evidence="22" id="KW-1185">Reference proteome</keyword>
<dbReference type="CDD" id="cd01175">
    <property type="entry name" value="IPT_COE"/>
    <property type="match status" value="1"/>
</dbReference>
<dbReference type="FunFam" id="2.60.40.3180:FF:000004">
    <property type="entry name" value="Transcription factor COE1"/>
    <property type="match status" value="2"/>
</dbReference>
<evidence type="ECO:0000256" key="3">
    <source>
        <dbReference type="ARBA" id="ARBA00022499"/>
    </source>
</evidence>
<evidence type="ECO:0000259" key="20">
    <source>
        <dbReference type="SMART" id="SM00429"/>
    </source>
</evidence>
<dbReference type="FunFam" id="1.10.287.4280:FF:000001">
    <property type="entry name" value="transcription factor COE1 isoform X2"/>
    <property type="match status" value="1"/>
</dbReference>
<reference evidence="21" key="2">
    <citation type="submission" date="2025-09" db="UniProtKB">
        <authorList>
            <consortium name="Ensembl"/>
        </authorList>
    </citation>
    <scope>IDENTIFICATION</scope>
</reference>
<dbReference type="InterPro" id="IPR018350">
    <property type="entry name" value="Transcription_factor_COE_CS"/>
</dbReference>
<evidence type="ECO:0000256" key="8">
    <source>
        <dbReference type="ARBA" id="ARBA00022990"/>
    </source>
</evidence>
<dbReference type="AlphaFoldDB" id="A0A8C4J4D2"/>
<keyword evidence="13 18" id="KW-0539">Nucleus</keyword>
<evidence type="ECO:0000313" key="22">
    <source>
        <dbReference type="Proteomes" id="UP000694423"/>
    </source>
</evidence>
<keyword evidence="12 18" id="KW-0804">Transcription</keyword>
<evidence type="ECO:0000256" key="11">
    <source>
        <dbReference type="ARBA" id="ARBA00023159"/>
    </source>
</evidence>
<dbReference type="Gene3D" id="1.10.287.4280">
    <property type="match status" value="1"/>
</dbReference>
<proteinExistence type="inferred from homology"/>
<evidence type="ECO:0000256" key="9">
    <source>
        <dbReference type="ARBA" id="ARBA00023015"/>
    </source>
</evidence>
<evidence type="ECO:0000256" key="18">
    <source>
        <dbReference type="RuleBase" id="RU004489"/>
    </source>
</evidence>
<dbReference type="SUPFAM" id="SSF81296">
    <property type="entry name" value="E set domains"/>
    <property type="match status" value="1"/>
</dbReference>
<dbReference type="Gene3D" id="2.60.40.3180">
    <property type="entry name" value="Transcription factor COE1, DNA-binding domain"/>
    <property type="match status" value="2"/>
</dbReference>
<dbReference type="GO" id="GO:0003677">
    <property type="term" value="F:DNA binding"/>
    <property type="evidence" value="ECO:0007669"/>
    <property type="project" value="UniProtKB-KW"/>
</dbReference>
<evidence type="ECO:0000256" key="13">
    <source>
        <dbReference type="ARBA" id="ARBA00023242"/>
    </source>
</evidence>
<reference evidence="21" key="1">
    <citation type="submission" date="2025-08" db="UniProtKB">
        <authorList>
            <consortium name="Ensembl"/>
        </authorList>
    </citation>
    <scope>IDENTIFICATION</scope>
</reference>
<dbReference type="GO" id="GO:0003700">
    <property type="term" value="F:DNA-binding transcription factor activity"/>
    <property type="evidence" value="ECO:0007669"/>
    <property type="project" value="InterPro"/>
</dbReference>
<keyword evidence="11" id="KW-0010">Activator</keyword>
<evidence type="ECO:0000256" key="12">
    <source>
        <dbReference type="ARBA" id="ARBA00023163"/>
    </source>
</evidence>
<keyword evidence="8" id="KW-0007">Acetylation</keyword>
<dbReference type="GO" id="GO:0008270">
    <property type="term" value="F:zinc ion binding"/>
    <property type="evidence" value="ECO:0007669"/>
    <property type="project" value="UniProtKB-KW"/>
</dbReference>
<protein>
    <recommendedName>
        <fullName evidence="16">Transcription factor COE1</fullName>
    </recommendedName>
    <alternativeName>
        <fullName evidence="17">Early B-cell factor</fullName>
    </alternativeName>
</protein>
<dbReference type="Pfam" id="PF01833">
    <property type="entry name" value="TIG"/>
    <property type="match status" value="1"/>
</dbReference>
<keyword evidence="4 18" id="KW-0479">Metal-binding</keyword>
<accession>A0A8C4J4D2</accession>
<feature type="region of interest" description="Disordered" evidence="19">
    <location>
        <begin position="432"/>
        <end position="455"/>
    </location>
</feature>
<keyword evidence="9 18" id="KW-0805">Transcription regulation</keyword>
<comment type="subunit">
    <text evidence="15">Homodimer. Interacts with ZNF423 and ZNF521, leading to prevent EBF1 to bind DNA and activate target genes. Interacts with CCR4-NOT component CNOT3.</text>
</comment>
<feature type="domain" description="IPT/TIG" evidence="20">
    <location>
        <begin position="236"/>
        <end position="320"/>
    </location>
</feature>
<dbReference type="Proteomes" id="UP000694423">
    <property type="component" value="Unplaced"/>
</dbReference>
<dbReference type="Pfam" id="PF16422">
    <property type="entry name" value="COE1_DBD"/>
    <property type="match status" value="2"/>
</dbReference>
<keyword evidence="7" id="KW-0832">Ubl conjugation</keyword>
<sequence>MFGIQESIQRSGSSMKEEPLGAGMNAVRTWMQGAGVLDASTAAQSGVGLARAHFEKQPPSNLRKSNFFHFVLALYDRQGQPVEIERTAFVGFVEKEKVSIYLKKHTCFIYEGQDKNPEMCRVLLTHEIMCSRCCDKKSCGLLLFPSIYIYFFLLIIMKHLFFLKFFLKCNQNCLKNAGNPRDMRRFQVVVSTTVNVDGHVLAVSDNMFVHNNSKHGRRARRLDPSEGTPSYLEHATPCIKAISPSEGWTTGGATVIIIGDNFFDGLQVIFGTMLVWSELITPHAIRVQTPPRHIPGVVEVTLSYKSKQFCKGTPGRFIYTALNEPTIDYGFQRLQKVIPRHPGDPERLPKEVILKRAADLVEALYGMPHNNQEIILKRAADIAEALYSVPRNHNQLPALANTSVHAGMMGVNSFSGQLAVNVSEASQATNQGFTRNSSSVSPHGYVPSTTPQQTNYNSVTTSMNGYGNAGMSNLGGSPTFLNGSAANSPYAIVPSSPTMASSTSLPSNCSSSSGIFSFSPANMVSAVKQKSAFAPVVRPQTSPPPTCTSTNGNSLLAIPFILIPPAA</sequence>
<dbReference type="PROSITE" id="PS01345">
    <property type="entry name" value="COE"/>
    <property type="match status" value="1"/>
</dbReference>
<dbReference type="InterPro" id="IPR032201">
    <property type="entry name" value="COE_HLH"/>
</dbReference>
<organism evidence="21 22">
    <name type="scientific">Dromaius novaehollandiae</name>
    <name type="common">Emu</name>
    <dbReference type="NCBI Taxonomy" id="8790"/>
    <lineage>
        <taxon>Eukaryota</taxon>
        <taxon>Metazoa</taxon>
        <taxon>Chordata</taxon>
        <taxon>Craniata</taxon>
        <taxon>Vertebrata</taxon>
        <taxon>Euteleostomi</taxon>
        <taxon>Archelosauria</taxon>
        <taxon>Archosauria</taxon>
        <taxon>Dinosauria</taxon>
        <taxon>Saurischia</taxon>
        <taxon>Theropoda</taxon>
        <taxon>Coelurosauria</taxon>
        <taxon>Aves</taxon>
        <taxon>Palaeognathae</taxon>
        <taxon>Casuariiformes</taxon>
        <taxon>Dromaiidae</taxon>
        <taxon>Dromaius</taxon>
    </lineage>
</organism>
<dbReference type="InterPro" id="IPR032200">
    <property type="entry name" value="COE_DBD"/>
</dbReference>
<comment type="similarity">
    <text evidence="2 18">Belongs to the COE family.</text>
</comment>
<evidence type="ECO:0000256" key="15">
    <source>
        <dbReference type="ARBA" id="ARBA00063670"/>
    </source>
</evidence>
<evidence type="ECO:0000256" key="5">
    <source>
        <dbReference type="ARBA" id="ARBA00022771"/>
    </source>
</evidence>
<dbReference type="Ensembl" id="ENSDNVT00000003036.1">
    <property type="protein sequence ID" value="ENSDNVP00000002527.1"/>
    <property type="gene ID" value="ENSDNVG00000001809.1"/>
</dbReference>
<evidence type="ECO:0000256" key="6">
    <source>
        <dbReference type="ARBA" id="ARBA00022833"/>
    </source>
</evidence>
<comment type="subcellular location">
    <subcellularLocation>
        <location evidence="1 18">Nucleus</location>
    </subcellularLocation>
</comment>
<dbReference type="SMART" id="SM00429">
    <property type="entry name" value="IPT"/>
    <property type="match status" value="1"/>
</dbReference>
<dbReference type="InterPro" id="IPR014756">
    <property type="entry name" value="Ig_E-set"/>
</dbReference>
<dbReference type="GO" id="GO:0005634">
    <property type="term" value="C:nucleus"/>
    <property type="evidence" value="ECO:0007669"/>
    <property type="project" value="UniProtKB-SubCell"/>
</dbReference>
<keyword evidence="6 18" id="KW-0862">Zinc</keyword>
<dbReference type="InterPro" id="IPR038173">
    <property type="entry name" value="COE_DBD_sf"/>
</dbReference>
<dbReference type="Gene3D" id="2.60.40.10">
    <property type="entry name" value="Immunoglobulins"/>
    <property type="match status" value="1"/>
</dbReference>
<evidence type="ECO:0000256" key="2">
    <source>
        <dbReference type="ARBA" id="ARBA00010340"/>
    </source>
</evidence>
<dbReference type="CDD" id="cd11606">
    <property type="entry name" value="COE_DBD"/>
    <property type="match status" value="1"/>
</dbReference>
<evidence type="ECO:0000313" key="21">
    <source>
        <dbReference type="Ensembl" id="ENSDNVP00000002527.1"/>
    </source>
</evidence>